<protein>
    <recommendedName>
        <fullName evidence="3">DUF3301 domain-containing protein</fullName>
    </recommendedName>
</protein>
<sequence length="102" mass="11702">MAEWSLLAIVITGAWFWMDSIAKREIALNIGRQLSERCHLQFLDETVACSHIGFARDGNGRMQLQRTYTFDVSSHGSERMACHLQLRGKQLVAWHIPPYVTQ</sequence>
<dbReference type="AlphaFoldDB" id="A0A1G9BSC5"/>
<dbReference type="STRING" id="492660.SAMN05192566_1319"/>
<reference evidence="2" key="1">
    <citation type="submission" date="2016-10" db="EMBL/GenBank/DDBJ databases">
        <authorList>
            <person name="Varghese N."/>
            <person name="Submissions S."/>
        </authorList>
    </citation>
    <scope>NUCLEOTIDE SEQUENCE [LARGE SCALE GENOMIC DNA]</scope>
    <source>
        <strain evidence="2">CBMB127</strain>
    </source>
</reference>
<evidence type="ECO:0000313" key="2">
    <source>
        <dbReference type="Proteomes" id="UP000198629"/>
    </source>
</evidence>
<dbReference type="Pfam" id="PF11743">
    <property type="entry name" value="DUF3301"/>
    <property type="match status" value="1"/>
</dbReference>
<evidence type="ECO:0008006" key="3">
    <source>
        <dbReference type="Google" id="ProtNLM"/>
    </source>
</evidence>
<keyword evidence="2" id="KW-1185">Reference proteome</keyword>
<dbReference type="EMBL" id="FNFX01000002">
    <property type="protein sequence ID" value="SDK42369.1"/>
    <property type="molecule type" value="Genomic_DNA"/>
</dbReference>
<organism evidence="1 2">
    <name type="scientific">Methylophilus rhizosphaerae</name>
    <dbReference type="NCBI Taxonomy" id="492660"/>
    <lineage>
        <taxon>Bacteria</taxon>
        <taxon>Pseudomonadati</taxon>
        <taxon>Pseudomonadota</taxon>
        <taxon>Betaproteobacteria</taxon>
        <taxon>Nitrosomonadales</taxon>
        <taxon>Methylophilaceae</taxon>
        <taxon>Methylophilus</taxon>
    </lineage>
</organism>
<evidence type="ECO:0000313" key="1">
    <source>
        <dbReference type="EMBL" id="SDK42369.1"/>
    </source>
</evidence>
<dbReference type="Proteomes" id="UP000198629">
    <property type="component" value="Unassembled WGS sequence"/>
</dbReference>
<dbReference type="InterPro" id="IPR021732">
    <property type="entry name" value="DUF3301"/>
</dbReference>
<dbReference type="OrthoDB" id="5959530at2"/>
<proteinExistence type="predicted"/>
<dbReference type="RefSeq" id="WP_091471331.1">
    <property type="nucleotide sequence ID" value="NZ_FNFX01000002.1"/>
</dbReference>
<accession>A0A1G9BSC5</accession>
<gene>
    <name evidence="1" type="ORF">SAMN05192566_1319</name>
</gene>
<name>A0A1G9BSC5_9PROT</name>